<evidence type="ECO:0000259" key="1">
    <source>
        <dbReference type="Pfam" id="PF13524"/>
    </source>
</evidence>
<dbReference type="SUPFAM" id="SSF53756">
    <property type="entry name" value="UDP-Glycosyltransferase/glycogen phosphorylase"/>
    <property type="match status" value="1"/>
</dbReference>
<dbReference type="Pfam" id="PF13524">
    <property type="entry name" value="Glyco_trans_1_2"/>
    <property type="match status" value="1"/>
</dbReference>
<dbReference type="EMBL" id="JACHGO010000001">
    <property type="protein sequence ID" value="MBB5142309.1"/>
    <property type="molecule type" value="Genomic_DNA"/>
</dbReference>
<feature type="domain" description="Spore protein YkvP/CgeB glycosyl transferase-like" evidence="1">
    <location>
        <begin position="157"/>
        <end position="268"/>
    </location>
</feature>
<proteinExistence type="predicted"/>
<organism evidence="2 3">
    <name type="scientific">Desulfovibrio intestinalis</name>
    <dbReference type="NCBI Taxonomy" id="58621"/>
    <lineage>
        <taxon>Bacteria</taxon>
        <taxon>Pseudomonadati</taxon>
        <taxon>Thermodesulfobacteriota</taxon>
        <taxon>Desulfovibrionia</taxon>
        <taxon>Desulfovibrionales</taxon>
        <taxon>Desulfovibrionaceae</taxon>
        <taxon>Desulfovibrio</taxon>
    </lineage>
</organism>
<name>A0A7W8FD43_9BACT</name>
<sequence length="540" mass="59750">MNIAYDGFFLKEGLQSLGHTLIDLSPYREKNLTQTLASLDSQVDIVLVELFGGKKLPSDLHQCQTRLAAYCIDSSINAFWLEHICKAFDDVFVDQLETVSTLRKAGIKALWLPLCAQKAEFRSPPPQKKYDISFVGTNTPQRPKRYNILNLLLQNYDVHIRQDVSNREMLDIFSESRIVLNENLFDGLTLRIFQGLASGSLLLTEAWGAGTQQHFTDGQHLVCYTPQTLLPLVKRILERPETYAPIAQAGQSICRQKHTSEIRAAQMLSALENNSARTARPSATERQYGEAKAHCLRCLRFGGHALPAMQSLKQVAVLAQPGDKNQPTSSAADALRTLADMNLRQGRIGQAKELYQAACDAGDRLLAGLKLGMAHLAENNVPLAQIAVARAVENMPKAQLIRHKHILPLLAAAHNEADMFLVLAHIFYALGRSMDTGFWKQTPDLCPDTALELAHMSWNLSPSPESMDLLLKAAGDLGGELLPELLDAVLKGLLEDRHIVHTAALAESYYAPEVAVQLLSGLKRRRLHEATQPAGKNHSE</sequence>
<accession>A0A7W8FD43</accession>
<evidence type="ECO:0000313" key="2">
    <source>
        <dbReference type="EMBL" id="MBB5142309.1"/>
    </source>
</evidence>
<dbReference type="InterPro" id="IPR055259">
    <property type="entry name" value="YkvP/CgeB_Glyco_trans-like"/>
</dbReference>
<dbReference type="AlphaFoldDB" id="A0A7W8FD43"/>
<evidence type="ECO:0000313" key="3">
    <source>
        <dbReference type="Proteomes" id="UP000539075"/>
    </source>
</evidence>
<reference evidence="2 3" key="1">
    <citation type="submission" date="2020-08" db="EMBL/GenBank/DDBJ databases">
        <title>Genomic Encyclopedia of Type Strains, Phase IV (KMG-IV): sequencing the most valuable type-strain genomes for metagenomic binning, comparative biology and taxonomic classification.</title>
        <authorList>
            <person name="Goeker M."/>
        </authorList>
    </citation>
    <scope>NUCLEOTIDE SEQUENCE [LARGE SCALE GENOMIC DNA]</scope>
    <source>
        <strain evidence="2 3">DSM 11275</strain>
    </source>
</reference>
<protein>
    <recommendedName>
        <fullName evidence="1">Spore protein YkvP/CgeB glycosyl transferase-like domain-containing protein</fullName>
    </recommendedName>
</protein>
<dbReference type="Gene3D" id="1.25.40.10">
    <property type="entry name" value="Tetratricopeptide repeat domain"/>
    <property type="match status" value="1"/>
</dbReference>
<gene>
    <name evidence="2" type="ORF">HNQ38_000372</name>
</gene>
<dbReference type="RefSeq" id="WP_183717659.1">
    <property type="nucleotide sequence ID" value="NZ_JACHGO010000001.1"/>
</dbReference>
<comment type="caution">
    <text evidence="2">The sequence shown here is derived from an EMBL/GenBank/DDBJ whole genome shotgun (WGS) entry which is preliminary data.</text>
</comment>
<keyword evidence="3" id="KW-1185">Reference proteome</keyword>
<dbReference type="Proteomes" id="UP000539075">
    <property type="component" value="Unassembled WGS sequence"/>
</dbReference>
<dbReference type="InterPro" id="IPR011990">
    <property type="entry name" value="TPR-like_helical_dom_sf"/>
</dbReference>